<feature type="domain" description="CPW-WPC" evidence="2">
    <location>
        <begin position="98"/>
        <end position="156"/>
    </location>
</feature>
<evidence type="ECO:0000256" key="1">
    <source>
        <dbReference type="SAM" id="SignalP"/>
    </source>
</evidence>
<dbReference type="EMBL" id="BLIY01000010">
    <property type="protein sequence ID" value="GFE54215.1"/>
    <property type="molecule type" value="Genomic_DNA"/>
</dbReference>
<accession>A0A9W5TB23</accession>
<dbReference type="Proteomes" id="UP001057455">
    <property type="component" value="Unassembled WGS sequence"/>
</dbReference>
<keyword evidence="1" id="KW-0732">Signal</keyword>
<dbReference type="OrthoDB" id="365677at2759"/>
<evidence type="ECO:0000313" key="4">
    <source>
        <dbReference type="Proteomes" id="UP001057455"/>
    </source>
</evidence>
<dbReference type="Pfam" id="PF09717">
    <property type="entry name" value="CPW_WPC"/>
    <property type="match status" value="2"/>
</dbReference>
<sequence>MNTSTSNRGVISFLAIIAITACLSRQLMARAAEDKCIKDYTQPCAEGWAESSVLARVCEAPISYYGPCATNVAFMDTKEDKIKLEEMCHIKWPCFSYCREDDLTGCPKFWYLEDGFCKPSAGYHGRCSEPADLTKMHETERTLWGNRCGVQWPCKTKCKNNYKAKCPEGWQPTGTK</sequence>
<feature type="chain" id="PRO_5040830692" evidence="1">
    <location>
        <begin position="25"/>
        <end position="176"/>
    </location>
</feature>
<proteinExistence type="predicted"/>
<dbReference type="InterPro" id="IPR006387">
    <property type="entry name" value="CPW_WPC_dom"/>
</dbReference>
<dbReference type="SMART" id="SM01099">
    <property type="entry name" value="CPW_WPC"/>
    <property type="match status" value="2"/>
</dbReference>
<feature type="signal peptide" evidence="1">
    <location>
        <begin position="1"/>
        <end position="24"/>
    </location>
</feature>
<feature type="domain" description="CPW-WPC" evidence="2">
    <location>
        <begin position="36"/>
        <end position="96"/>
    </location>
</feature>
<dbReference type="AlphaFoldDB" id="A0A9W5TB23"/>
<organism evidence="3 4">
    <name type="scientific">Babesia ovis</name>
    <dbReference type="NCBI Taxonomy" id="5869"/>
    <lineage>
        <taxon>Eukaryota</taxon>
        <taxon>Sar</taxon>
        <taxon>Alveolata</taxon>
        <taxon>Apicomplexa</taxon>
        <taxon>Aconoidasida</taxon>
        <taxon>Piroplasmida</taxon>
        <taxon>Babesiidae</taxon>
        <taxon>Babesia</taxon>
    </lineage>
</organism>
<comment type="caution">
    <text evidence="3">The sequence shown here is derived from an EMBL/GenBank/DDBJ whole genome shotgun (WGS) entry which is preliminary data.</text>
</comment>
<dbReference type="NCBIfam" id="TIGR01492">
    <property type="entry name" value="CPW_WPC"/>
    <property type="match status" value="2"/>
</dbReference>
<reference evidence="3" key="1">
    <citation type="submission" date="2019-12" db="EMBL/GenBank/DDBJ databases">
        <title>Genome sequence of Babesia ovis.</title>
        <authorList>
            <person name="Yamagishi J."/>
            <person name="Sevinc F."/>
            <person name="Xuan X."/>
        </authorList>
    </citation>
    <scope>NUCLEOTIDE SEQUENCE</scope>
    <source>
        <strain evidence="3">Selcuk</strain>
    </source>
</reference>
<evidence type="ECO:0000259" key="2">
    <source>
        <dbReference type="SMART" id="SM01099"/>
    </source>
</evidence>
<evidence type="ECO:0000313" key="3">
    <source>
        <dbReference type="EMBL" id="GFE54215.1"/>
    </source>
</evidence>
<keyword evidence="4" id="KW-1185">Reference proteome</keyword>
<name>A0A9W5TB23_BABOV</name>
<protein>
    <submittedName>
        <fullName evidence="3">Cpw-wpc domain-containing, putative</fullName>
    </submittedName>
</protein>
<gene>
    <name evidence="3" type="ORF">BaOVIS_016190</name>
</gene>